<evidence type="ECO:0000256" key="3">
    <source>
        <dbReference type="ARBA" id="ARBA00020392"/>
    </source>
</evidence>
<evidence type="ECO:0000256" key="2">
    <source>
        <dbReference type="ARBA" id="ARBA00010004"/>
    </source>
</evidence>
<evidence type="ECO:0000313" key="13">
    <source>
        <dbReference type="Proteomes" id="UP000217163"/>
    </source>
</evidence>
<dbReference type="GO" id="GO:0005886">
    <property type="term" value="C:plasma membrane"/>
    <property type="evidence" value="ECO:0007669"/>
    <property type="project" value="UniProtKB-SubCell"/>
</dbReference>
<dbReference type="InterPro" id="IPR053716">
    <property type="entry name" value="Flag_assembly_chemotaxis_eff"/>
</dbReference>
<evidence type="ECO:0000256" key="9">
    <source>
        <dbReference type="ARBA" id="ARBA00023136"/>
    </source>
</evidence>
<keyword evidence="6" id="KW-0145">Chemotaxis</keyword>
<evidence type="ECO:0000313" key="12">
    <source>
        <dbReference type="EMBL" id="OZI84992.1"/>
    </source>
</evidence>
<dbReference type="NCBIfam" id="TIGR02473">
    <property type="entry name" value="flagell_FliJ"/>
    <property type="match status" value="1"/>
</dbReference>
<gene>
    <name evidence="12" type="ORF">CFN58_20865</name>
</gene>
<dbReference type="GO" id="GO:0015031">
    <property type="term" value="P:protein transport"/>
    <property type="evidence" value="ECO:0007669"/>
    <property type="project" value="UniProtKB-KW"/>
</dbReference>
<dbReference type="GO" id="GO:0006935">
    <property type="term" value="P:chemotaxis"/>
    <property type="evidence" value="ECO:0007669"/>
    <property type="project" value="UniProtKB-KW"/>
</dbReference>
<dbReference type="InterPro" id="IPR018006">
    <property type="entry name" value="Flag_FliJ_proteobac"/>
</dbReference>
<dbReference type="GO" id="GO:0009288">
    <property type="term" value="C:bacterial-type flagellum"/>
    <property type="evidence" value="ECO:0007669"/>
    <property type="project" value="InterPro"/>
</dbReference>
<comment type="caution">
    <text evidence="12">The sequence shown here is derived from an EMBL/GenBank/DDBJ whole genome shotgun (WGS) entry which is preliminary data.</text>
</comment>
<protein>
    <recommendedName>
        <fullName evidence="3">Flagellar FliJ protein</fullName>
    </recommendedName>
</protein>
<dbReference type="AlphaFoldDB" id="A0A261WGC8"/>
<dbReference type="EMBL" id="NKQU01000583">
    <property type="protein sequence ID" value="OZI84992.1"/>
    <property type="molecule type" value="Genomic_DNA"/>
</dbReference>
<sequence>MAQSRAARLARLAPVVEMAEAAERTAAQRLGHFQGQVNLANNKLQELDQFRQDYQQQWLQRGSAGVSGQWLLGYQRFLSQLDVAVAQQYKSLEWHKANLDRARSAWQDCYARVEGLRKLVQRYMDEARRLEDKREQKLLDELSQRLPRHEQF</sequence>
<keyword evidence="4" id="KW-0813">Transport</keyword>
<feature type="coiled-coil region" evidence="11">
    <location>
        <begin position="113"/>
        <end position="140"/>
    </location>
</feature>
<organism evidence="12 13">
    <name type="scientific">Pseudomonas avellanae</name>
    <dbReference type="NCBI Taxonomy" id="46257"/>
    <lineage>
        <taxon>Bacteria</taxon>
        <taxon>Pseudomonadati</taxon>
        <taxon>Pseudomonadota</taxon>
        <taxon>Gammaproteobacteria</taxon>
        <taxon>Pseudomonadales</taxon>
        <taxon>Pseudomonadaceae</taxon>
        <taxon>Pseudomonas</taxon>
    </lineage>
</organism>
<dbReference type="GO" id="GO:0003774">
    <property type="term" value="F:cytoskeletal motor activity"/>
    <property type="evidence" value="ECO:0007669"/>
    <property type="project" value="InterPro"/>
</dbReference>
<dbReference type="Proteomes" id="UP000217163">
    <property type="component" value="Unassembled WGS sequence"/>
</dbReference>
<keyword evidence="8" id="KW-0653">Protein transport</keyword>
<evidence type="ECO:0000256" key="10">
    <source>
        <dbReference type="ARBA" id="ARBA00023225"/>
    </source>
</evidence>
<evidence type="ECO:0000256" key="7">
    <source>
        <dbReference type="ARBA" id="ARBA00022795"/>
    </source>
</evidence>
<dbReference type="PANTHER" id="PTHR38786">
    <property type="entry name" value="FLAGELLAR FLIJ PROTEIN"/>
    <property type="match status" value="1"/>
</dbReference>
<dbReference type="InterPro" id="IPR012823">
    <property type="entry name" value="Flagell_FliJ"/>
</dbReference>
<dbReference type="GO" id="GO:0071973">
    <property type="term" value="P:bacterial-type flagellum-dependent cell motility"/>
    <property type="evidence" value="ECO:0007669"/>
    <property type="project" value="InterPro"/>
</dbReference>
<dbReference type="InterPro" id="IPR052570">
    <property type="entry name" value="FliJ"/>
</dbReference>
<evidence type="ECO:0000256" key="4">
    <source>
        <dbReference type="ARBA" id="ARBA00022448"/>
    </source>
</evidence>
<evidence type="ECO:0000256" key="6">
    <source>
        <dbReference type="ARBA" id="ARBA00022500"/>
    </source>
</evidence>
<proteinExistence type="inferred from homology"/>
<comment type="similarity">
    <text evidence="2">Belongs to the FliJ family.</text>
</comment>
<keyword evidence="12" id="KW-0282">Flagellum</keyword>
<dbReference type="PANTHER" id="PTHR38786:SF1">
    <property type="entry name" value="FLAGELLAR FLIJ PROTEIN"/>
    <property type="match status" value="1"/>
</dbReference>
<name>A0A261WGC8_9PSED</name>
<keyword evidence="11" id="KW-0175">Coiled coil</keyword>
<reference evidence="13" key="1">
    <citation type="journal article" date="2016" name="Sci. Rep.">
        <title>Genome analysis of the kiwifruit canker pathogen Pseudomonas syringae pv. actinidiae biovar 5.</title>
        <authorList>
            <person name="Fujikawa T."/>
            <person name="Sawada H."/>
        </authorList>
    </citation>
    <scope>NUCLEOTIDE SEQUENCE [LARGE SCALE GENOMIC DNA]</scope>
    <source>
        <strain evidence="13">MAFF 212061</strain>
    </source>
</reference>
<keyword evidence="9" id="KW-0472">Membrane</keyword>
<keyword evidence="7" id="KW-1005">Bacterial flagellum biogenesis</keyword>
<evidence type="ECO:0000256" key="1">
    <source>
        <dbReference type="ARBA" id="ARBA00004413"/>
    </source>
</evidence>
<accession>A0A261WGC8</accession>
<evidence type="ECO:0000256" key="5">
    <source>
        <dbReference type="ARBA" id="ARBA00022475"/>
    </source>
</evidence>
<evidence type="ECO:0000256" key="11">
    <source>
        <dbReference type="SAM" id="Coils"/>
    </source>
</evidence>
<dbReference type="Pfam" id="PF02050">
    <property type="entry name" value="FliJ"/>
    <property type="match status" value="1"/>
</dbReference>
<keyword evidence="10" id="KW-1006">Bacterial flagellum protein export</keyword>
<keyword evidence="12" id="KW-0966">Cell projection</keyword>
<evidence type="ECO:0000256" key="8">
    <source>
        <dbReference type="ARBA" id="ARBA00022927"/>
    </source>
</evidence>
<comment type="subcellular location">
    <subcellularLocation>
        <location evidence="1">Cell membrane</location>
        <topology evidence="1">Peripheral membrane protein</topology>
        <orientation evidence="1">Cytoplasmic side</orientation>
    </subcellularLocation>
</comment>
<dbReference type="PIRSF" id="PIRSF019404">
    <property type="entry name" value="FliJ"/>
    <property type="match status" value="1"/>
</dbReference>
<dbReference type="Gene3D" id="1.10.287.1700">
    <property type="match status" value="1"/>
</dbReference>
<keyword evidence="12" id="KW-0969">Cilium</keyword>
<keyword evidence="5" id="KW-1003">Cell membrane</keyword>
<dbReference type="GO" id="GO:0044781">
    <property type="term" value="P:bacterial-type flagellum organization"/>
    <property type="evidence" value="ECO:0007669"/>
    <property type="project" value="UniProtKB-KW"/>
</dbReference>